<evidence type="ECO:0000256" key="3">
    <source>
        <dbReference type="RuleBase" id="RU003457"/>
    </source>
</evidence>
<feature type="domain" description="Pirin C-terminal" evidence="5">
    <location>
        <begin position="182"/>
        <end position="285"/>
    </location>
</feature>
<dbReference type="Pfam" id="PF05726">
    <property type="entry name" value="Pirin_C"/>
    <property type="match status" value="1"/>
</dbReference>
<comment type="similarity">
    <text evidence="1 3">Belongs to the pirin family.</text>
</comment>
<evidence type="ECO:0000259" key="4">
    <source>
        <dbReference type="Pfam" id="PF02678"/>
    </source>
</evidence>
<feature type="binding site" evidence="2">
    <location>
        <position position="61"/>
    </location>
    <ligand>
        <name>Fe cation</name>
        <dbReference type="ChEBI" id="CHEBI:24875"/>
    </ligand>
</feature>
<evidence type="ECO:0000256" key="1">
    <source>
        <dbReference type="ARBA" id="ARBA00008416"/>
    </source>
</evidence>
<accession>A0AAW8JAJ5</accession>
<feature type="binding site" evidence="2">
    <location>
        <position position="107"/>
    </location>
    <ligand>
        <name>Fe cation</name>
        <dbReference type="ChEBI" id="CHEBI:24875"/>
    </ligand>
</feature>
<evidence type="ECO:0000313" key="7">
    <source>
        <dbReference type="Proteomes" id="UP001243844"/>
    </source>
</evidence>
<keyword evidence="2" id="KW-0479">Metal-binding</keyword>
<organism evidence="6 7">
    <name type="scientific">Acinetobacter rudis</name>
    <dbReference type="NCBI Taxonomy" id="632955"/>
    <lineage>
        <taxon>Bacteria</taxon>
        <taxon>Pseudomonadati</taxon>
        <taxon>Pseudomonadota</taxon>
        <taxon>Gammaproteobacteria</taxon>
        <taxon>Moraxellales</taxon>
        <taxon>Moraxellaceae</taxon>
        <taxon>Acinetobacter</taxon>
    </lineage>
</organism>
<dbReference type="InterPro" id="IPR014710">
    <property type="entry name" value="RmlC-like_jellyroll"/>
</dbReference>
<evidence type="ECO:0000259" key="5">
    <source>
        <dbReference type="Pfam" id="PF05726"/>
    </source>
</evidence>
<dbReference type="EMBL" id="JAVIDL010000018">
    <property type="protein sequence ID" value="MDQ8936120.1"/>
    <property type="molecule type" value="Genomic_DNA"/>
</dbReference>
<dbReference type="PANTHER" id="PTHR43594">
    <property type="entry name" value="QUERCETIN 2,3-DIOXYGENASE"/>
    <property type="match status" value="1"/>
</dbReference>
<dbReference type="Proteomes" id="UP001243844">
    <property type="component" value="Unassembled WGS sequence"/>
</dbReference>
<comment type="caution">
    <text evidence="6">The sequence shown here is derived from an EMBL/GenBank/DDBJ whole genome shotgun (WGS) entry which is preliminary data.</text>
</comment>
<dbReference type="InterPro" id="IPR008778">
    <property type="entry name" value="Pirin_C_dom"/>
</dbReference>
<feature type="domain" description="Pirin N-terminal" evidence="4">
    <location>
        <begin position="22"/>
        <end position="127"/>
    </location>
</feature>
<dbReference type="InterPro" id="IPR011051">
    <property type="entry name" value="RmlC_Cupin_sf"/>
</dbReference>
<comment type="cofactor">
    <cofactor evidence="2">
        <name>Fe cation</name>
        <dbReference type="ChEBI" id="CHEBI:24875"/>
    </cofactor>
    <text evidence="2">Binds 1 Fe cation per subunit.</text>
</comment>
<feature type="binding site" evidence="2">
    <location>
        <position position="63"/>
    </location>
    <ligand>
        <name>Fe cation</name>
        <dbReference type="ChEBI" id="CHEBI:24875"/>
    </ligand>
</feature>
<evidence type="ECO:0000256" key="2">
    <source>
        <dbReference type="PIRSR" id="PIRSR006232-1"/>
    </source>
</evidence>
<dbReference type="CDD" id="cd02909">
    <property type="entry name" value="cupin_pirin_N"/>
    <property type="match status" value="1"/>
</dbReference>
<proteinExistence type="inferred from homology"/>
<protein>
    <submittedName>
        <fullName evidence="6">Pirin family protein</fullName>
    </submittedName>
</protein>
<name>A0AAW8JAJ5_9GAMM</name>
<dbReference type="InterPro" id="IPR003829">
    <property type="entry name" value="Pirin_N_dom"/>
</dbReference>
<dbReference type="InterPro" id="IPR012093">
    <property type="entry name" value="Pirin"/>
</dbReference>
<dbReference type="Pfam" id="PF02678">
    <property type="entry name" value="Pirin"/>
    <property type="match status" value="1"/>
</dbReference>
<dbReference type="PANTHER" id="PTHR43594:SF1">
    <property type="entry name" value="QUERCETIN 2,3-DIOXYGENASE PA2418-RELATED"/>
    <property type="match status" value="1"/>
</dbReference>
<dbReference type="PIRSF" id="PIRSF006232">
    <property type="entry name" value="Pirin"/>
    <property type="match status" value="1"/>
</dbReference>
<dbReference type="RefSeq" id="WP_308981588.1">
    <property type="nucleotide sequence ID" value="NZ_JAVIDL010000018.1"/>
</dbReference>
<evidence type="ECO:0000313" key="6">
    <source>
        <dbReference type="EMBL" id="MDQ8936120.1"/>
    </source>
</evidence>
<dbReference type="SUPFAM" id="SSF51182">
    <property type="entry name" value="RmlC-like cupins"/>
    <property type="match status" value="1"/>
</dbReference>
<dbReference type="InterPro" id="IPR053186">
    <property type="entry name" value="QDO-related"/>
</dbReference>
<dbReference type="AlphaFoldDB" id="A0AAW8JAJ5"/>
<gene>
    <name evidence="6" type="ORF">RFH47_10310</name>
</gene>
<dbReference type="GO" id="GO:0046872">
    <property type="term" value="F:metal ion binding"/>
    <property type="evidence" value="ECO:0007669"/>
    <property type="project" value="UniProtKB-KW"/>
</dbReference>
<reference evidence="6" key="1">
    <citation type="submission" date="2023-08" db="EMBL/GenBank/DDBJ databases">
        <title>Emergence of clinically-relevant ST2 carbapenem-resistant Acinetobacter baumannii strains in hospital sewages in Zhejiang, East of China.</title>
        <authorList>
            <person name="Kaichao C."/>
            <person name="Zhang R."/>
        </authorList>
    </citation>
    <scope>NUCLEOTIDE SEQUENCE</scope>
    <source>
        <strain evidence="6">M-RB-37</strain>
    </source>
</reference>
<dbReference type="Gene3D" id="2.60.120.10">
    <property type="entry name" value="Jelly Rolls"/>
    <property type="match status" value="2"/>
</dbReference>
<feature type="binding site" evidence="2">
    <location>
        <position position="105"/>
    </location>
    <ligand>
        <name>Fe cation</name>
        <dbReference type="ChEBI" id="CHEBI:24875"/>
    </ligand>
</feature>
<keyword evidence="2" id="KW-0408">Iron</keyword>
<sequence>MKKINGVYRNQQMHWVGDGFPVKNLFSYDRLGQMISPFLLLDYAAPYTFSATQEQRGVGSHPHRGFETVTIAYQGEVEHKDSHGGGGVIKAGDVQWMTAGAGLVHQEFHSSAYAQRGGVFEMVQLWVNLPAKDKMTTPRYQALNATDIAVHYFDDQGSQLRVIAGEYQHYKGVAATFSPINVWDVTMQKGVVQHFEVPAQHNTIVVVLHGNIQVNTTHEIKDHSIVLFAKDGETEIVIEATEAAKFLVLTGEALNEPIEGYGPFVMNNQAEIMTAFADFNQGKFGQIAAEIM</sequence>
<dbReference type="CDD" id="cd02247">
    <property type="entry name" value="cupin_pirin_C"/>
    <property type="match status" value="1"/>
</dbReference>